<evidence type="ECO:0000313" key="2">
    <source>
        <dbReference type="EMBL" id="WTU42270.1"/>
    </source>
</evidence>
<accession>A0AAU2H2D6</accession>
<dbReference type="AlphaFoldDB" id="A0AAU2H2D6"/>
<feature type="chain" id="PRO_5043670467" description="Lipoprotein" evidence="1">
    <location>
        <begin position="19"/>
        <end position="253"/>
    </location>
</feature>
<evidence type="ECO:0008006" key="3">
    <source>
        <dbReference type="Google" id="ProtNLM"/>
    </source>
</evidence>
<protein>
    <recommendedName>
        <fullName evidence="3">Lipoprotein</fullName>
    </recommendedName>
</protein>
<organism evidence="2">
    <name type="scientific">Streptomyces sp. NBC_00060</name>
    <dbReference type="NCBI Taxonomy" id="2975636"/>
    <lineage>
        <taxon>Bacteria</taxon>
        <taxon>Bacillati</taxon>
        <taxon>Actinomycetota</taxon>
        <taxon>Actinomycetes</taxon>
        <taxon>Kitasatosporales</taxon>
        <taxon>Streptomycetaceae</taxon>
        <taxon>Streptomyces</taxon>
    </lineage>
</organism>
<evidence type="ECO:0000256" key="1">
    <source>
        <dbReference type="SAM" id="SignalP"/>
    </source>
</evidence>
<sequence length="253" mass="27442">MFHLPRFLILLVASLFCAGALTTGCGGGGASEGGSAVAKWLAHSESVFPQAKNLIEKHPGDLTELGTQKRSLDELLSTAPKDRPEEVSTAIVQAQALMNQMDAIRTGLTLEDDAAKVTEDAVTDSSQANIDPAQWSKLQADMKEAAADIIKDVACSEVWSLLSNSQKQKMGEATESYDHVAGTLEAVQGKAESILSDRWSIRTWDKYIGWATYAQGAYEKATAIVGFLQGGYVTYEDTRAYYYYARFCLKPPG</sequence>
<gene>
    <name evidence="2" type="ORF">OHV25_23170</name>
</gene>
<proteinExistence type="predicted"/>
<name>A0AAU2H2D6_9ACTN</name>
<dbReference type="EMBL" id="CP108253">
    <property type="protein sequence ID" value="WTU42270.1"/>
    <property type="molecule type" value="Genomic_DNA"/>
</dbReference>
<feature type="signal peptide" evidence="1">
    <location>
        <begin position="1"/>
        <end position="18"/>
    </location>
</feature>
<reference evidence="2" key="1">
    <citation type="submission" date="2022-10" db="EMBL/GenBank/DDBJ databases">
        <title>The complete genomes of actinobacterial strains from the NBC collection.</title>
        <authorList>
            <person name="Joergensen T.S."/>
            <person name="Alvarez Arevalo M."/>
            <person name="Sterndorff E.B."/>
            <person name="Faurdal D."/>
            <person name="Vuksanovic O."/>
            <person name="Mourched A.-S."/>
            <person name="Charusanti P."/>
            <person name="Shaw S."/>
            <person name="Blin K."/>
            <person name="Weber T."/>
        </authorList>
    </citation>
    <scope>NUCLEOTIDE SEQUENCE</scope>
    <source>
        <strain evidence="2">NBC_00060</strain>
    </source>
</reference>
<keyword evidence="1" id="KW-0732">Signal</keyword>
<dbReference type="PROSITE" id="PS51257">
    <property type="entry name" value="PROKAR_LIPOPROTEIN"/>
    <property type="match status" value="1"/>
</dbReference>